<reference evidence="2 3" key="1">
    <citation type="submission" date="2014-04" db="EMBL/GenBank/DDBJ databases">
        <authorList>
            <consortium name="DOE Joint Genome Institute"/>
            <person name="Kuo A."/>
            <person name="Girlanda M."/>
            <person name="Perotto S."/>
            <person name="Kohler A."/>
            <person name="Nagy L.G."/>
            <person name="Floudas D."/>
            <person name="Copeland A."/>
            <person name="Barry K.W."/>
            <person name="Cichocki N."/>
            <person name="Veneault-Fourrey C."/>
            <person name="LaButti K."/>
            <person name="Lindquist E.A."/>
            <person name="Lipzen A."/>
            <person name="Lundell T."/>
            <person name="Morin E."/>
            <person name="Murat C."/>
            <person name="Sun H."/>
            <person name="Tunlid A."/>
            <person name="Henrissat B."/>
            <person name="Grigoriev I.V."/>
            <person name="Hibbett D.S."/>
            <person name="Martin F."/>
            <person name="Nordberg H.P."/>
            <person name="Cantor M.N."/>
            <person name="Hua S.X."/>
        </authorList>
    </citation>
    <scope>NUCLEOTIDE SEQUENCE [LARGE SCALE GENOMIC DNA]</scope>
    <source>
        <strain evidence="2 3">MUT 4182</strain>
    </source>
</reference>
<keyword evidence="3" id="KW-1185">Reference proteome</keyword>
<feature type="region of interest" description="Disordered" evidence="1">
    <location>
        <begin position="32"/>
        <end position="53"/>
    </location>
</feature>
<gene>
    <name evidence="2" type="ORF">M407DRAFT_241088</name>
</gene>
<sequence>MRPPCWNSHEMIDSGSGARDVLRISDDETALVGNDDESLGKEDGTVGRGGRVMRGTQCDSSLEHNAMCRRQPIGLSSALHIPRAVVPYARASVLRQFQLQCI</sequence>
<dbReference type="Proteomes" id="UP000054248">
    <property type="component" value="Unassembled WGS sequence"/>
</dbReference>
<dbReference type="AlphaFoldDB" id="A0A0C3QKW8"/>
<evidence type="ECO:0000256" key="1">
    <source>
        <dbReference type="SAM" id="MobiDB-lite"/>
    </source>
</evidence>
<proteinExistence type="predicted"/>
<name>A0A0C3QKW8_9AGAM</name>
<dbReference type="EMBL" id="KN822949">
    <property type="protein sequence ID" value="KIO33245.1"/>
    <property type="molecule type" value="Genomic_DNA"/>
</dbReference>
<dbReference type="HOGENOM" id="CLU_2279520_0_0_1"/>
<accession>A0A0C3QKW8</accession>
<reference evidence="3" key="2">
    <citation type="submission" date="2015-01" db="EMBL/GenBank/DDBJ databases">
        <title>Evolutionary Origins and Diversification of the Mycorrhizal Mutualists.</title>
        <authorList>
            <consortium name="DOE Joint Genome Institute"/>
            <consortium name="Mycorrhizal Genomics Consortium"/>
            <person name="Kohler A."/>
            <person name="Kuo A."/>
            <person name="Nagy L.G."/>
            <person name="Floudas D."/>
            <person name="Copeland A."/>
            <person name="Barry K.W."/>
            <person name="Cichocki N."/>
            <person name="Veneault-Fourrey C."/>
            <person name="LaButti K."/>
            <person name="Lindquist E.A."/>
            <person name="Lipzen A."/>
            <person name="Lundell T."/>
            <person name="Morin E."/>
            <person name="Murat C."/>
            <person name="Riley R."/>
            <person name="Ohm R."/>
            <person name="Sun H."/>
            <person name="Tunlid A."/>
            <person name="Henrissat B."/>
            <person name="Grigoriev I.V."/>
            <person name="Hibbett D.S."/>
            <person name="Martin F."/>
        </authorList>
    </citation>
    <scope>NUCLEOTIDE SEQUENCE [LARGE SCALE GENOMIC DNA]</scope>
    <source>
        <strain evidence="3">MUT 4182</strain>
    </source>
</reference>
<evidence type="ECO:0000313" key="2">
    <source>
        <dbReference type="EMBL" id="KIO33245.1"/>
    </source>
</evidence>
<organism evidence="2 3">
    <name type="scientific">Tulasnella calospora MUT 4182</name>
    <dbReference type="NCBI Taxonomy" id="1051891"/>
    <lineage>
        <taxon>Eukaryota</taxon>
        <taxon>Fungi</taxon>
        <taxon>Dikarya</taxon>
        <taxon>Basidiomycota</taxon>
        <taxon>Agaricomycotina</taxon>
        <taxon>Agaricomycetes</taxon>
        <taxon>Cantharellales</taxon>
        <taxon>Tulasnellaceae</taxon>
        <taxon>Tulasnella</taxon>
    </lineage>
</organism>
<evidence type="ECO:0000313" key="3">
    <source>
        <dbReference type="Proteomes" id="UP000054248"/>
    </source>
</evidence>
<protein>
    <submittedName>
        <fullName evidence="2">Uncharacterized protein</fullName>
    </submittedName>
</protein>